<keyword evidence="1" id="KW-0472">Membrane</keyword>
<feature type="transmembrane region" description="Helical" evidence="1">
    <location>
        <begin position="109"/>
        <end position="130"/>
    </location>
</feature>
<feature type="transmembrane region" description="Helical" evidence="1">
    <location>
        <begin position="38"/>
        <end position="56"/>
    </location>
</feature>
<feature type="transmembrane region" description="Helical" evidence="1">
    <location>
        <begin position="68"/>
        <end position="89"/>
    </location>
</feature>
<keyword evidence="1" id="KW-0812">Transmembrane</keyword>
<reference evidence="3 4" key="1">
    <citation type="submission" date="2020-08" db="EMBL/GenBank/DDBJ databases">
        <title>Genomic Encyclopedia of Type Strains, Phase IV (KMG-IV): sequencing the most valuable type-strain genomes for metagenomic binning, comparative biology and taxonomic classification.</title>
        <authorList>
            <person name="Goeker M."/>
        </authorList>
    </citation>
    <scope>NUCLEOTIDE SEQUENCE [LARGE SCALE GENOMIC DNA]</scope>
    <source>
        <strain evidence="3 4">DSM 105074</strain>
    </source>
</reference>
<dbReference type="PANTHER" id="PTHR34220:SF7">
    <property type="entry name" value="SENSOR HISTIDINE KINASE YPDA"/>
    <property type="match status" value="1"/>
</dbReference>
<gene>
    <name evidence="3" type="ORF">HNQ92_000743</name>
</gene>
<sequence>MKRFQWKLGLNMSLLLTCIVLPGRLVRLYLGDENVPNLVASETVIFLMCVVSWISLQWCMRTPRLSARWLRVLLAVLGCIFFTTIFNLLSPFEDFPNTPLIPMPLPNRLIILAMRGVMVGVLMLVAYLYVEQQEKIQFTRMQLEQLKQENLAVQLSSLRQQINPHFLFNSLNVLKSGAREEWVKDYVMQLAHVYRYLLRHNHEANLVTVAEEMDFIRAYLYILNERFEDGLQVVIRLTPAAETRRLPVLALQLVLENAVKHNVVALARPLFIDIYQENGSLVVKNNVQPKKGGYQGMEIGSGIGLKNLTERYRLLAQKSPSITHTPQYFIVQLPLLD</sequence>
<accession>A0A840TM38</accession>
<evidence type="ECO:0000313" key="3">
    <source>
        <dbReference type="EMBL" id="MBB5282622.1"/>
    </source>
</evidence>
<keyword evidence="3" id="KW-0418">Kinase</keyword>
<dbReference type="AlphaFoldDB" id="A0A840TM38"/>
<proteinExistence type="predicted"/>
<evidence type="ECO:0000256" key="1">
    <source>
        <dbReference type="SAM" id="Phobius"/>
    </source>
</evidence>
<dbReference type="EMBL" id="JACHGF010000001">
    <property type="protein sequence ID" value="MBB5282622.1"/>
    <property type="molecule type" value="Genomic_DNA"/>
</dbReference>
<dbReference type="InterPro" id="IPR050640">
    <property type="entry name" value="Bact_2-comp_sensor_kinase"/>
</dbReference>
<feature type="domain" description="Signal transduction histidine kinase internal region" evidence="2">
    <location>
        <begin position="154"/>
        <end position="230"/>
    </location>
</feature>
<evidence type="ECO:0000259" key="2">
    <source>
        <dbReference type="Pfam" id="PF06580"/>
    </source>
</evidence>
<comment type="caution">
    <text evidence="3">The sequence shown here is derived from an EMBL/GenBank/DDBJ whole genome shotgun (WGS) entry which is preliminary data.</text>
</comment>
<keyword evidence="4" id="KW-1185">Reference proteome</keyword>
<dbReference type="Pfam" id="PF06580">
    <property type="entry name" value="His_kinase"/>
    <property type="match status" value="1"/>
</dbReference>
<dbReference type="InterPro" id="IPR010559">
    <property type="entry name" value="Sig_transdc_His_kin_internal"/>
</dbReference>
<protein>
    <submittedName>
        <fullName evidence="3">Sensor histidine kinase YesM</fullName>
    </submittedName>
</protein>
<dbReference type="PANTHER" id="PTHR34220">
    <property type="entry name" value="SENSOR HISTIDINE KINASE YPDA"/>
    <property type="match status" value="1"/>
</dbReference>
<organism evidence="3 4">
    <name type="scientific">Rhabdobacter roseus</name>
    <dbReference type="NCBI Taxonomy" id="1655419"/>
    <lineage>
        <taxon>Bacteria</taxon>
        <taxon>Pseudomonadati</taxon>
        <taxon>Bacteroidota</taxon>
        <taxon>Cytophagia</taxon>
        <taxon>Cytophagales</taxon>
        <taxon>Cytophagaceae</taxon>
        <taxon>Rhabdobacter</taxon>
    </lineage>
</organism>
<dbReference type="GO" id="GO:0000155">
    <property type="term" value="F:phosphorelay sensor kinase activity"/>
    <property type="evidence" value="ECO:0007669"/>
    <property type="project" value="InterPro"/>
</dbReference>
<keyword evidence="1" id="KW-1133">Transmembrane helix</keyword>
<dbReference type="GO" id="GO:0016020">
    <property type="term" value="C:membrane"/>
    <property type="evidence" value="ECO:0007669"/>
    <property type="project" value="InterPro"/>
</dbReference>
<keyword evidence="3" id="KW-0808">Transferase</keyword>
<name>A0A840TM38_9BACT</name>
<dbReference type="RefSeq" id="WP_184171059.1">
    <property type="nucleotide sequence ID" value="NZ_JACHGF010000001.1"/>
</dbReference>
<evidence type="ECO:0000313" key="4">
    <source>
        <dbReference type="Proteomes" id="UP000557307"/>
    </source>
</evidence>
<dbReference type="Proteomes" id="UP000557307">
    <property type="component" value="Unassembled WGS sequence"/>
</dbReference>